<dbReference type="Gene3D" id="3.40.50.720">
    <property type="entry name" value="NAD(P)-binding Rossmann-like Domain"/>
    <property type="match status" value="1"/>
</dbReference>
<dbReference type="InterPro" id="IPR036291">
    <property type="entry name" value="NAD(P)-bd_dom_sf"/>
</dbReference>
<gene>
    <name evidence="6" type="ORF">BWY41_01906</name>
</gene>
<feature type="domain" description="Enoyl reductase (ER)" evidence="5">
    <location>
        <begin position="7"/>
        <end position="334"/>
    </location>
</feature>
<keyword evidence="2 4" id="KW-0862">Zinc</keyword>
<keyword evidence="1 4" id="KW-0479">Metal-binding</keyword>
<protein>
    <submittedName>
        <fullName evidence="6">D-arabitol-phosphate dehydrogenase</fullName>
        <ecNumber evidence="6">1.1.1.301</ecNumber>
    </submittedName>
</protein>
<evidence type="ECO:0000256" key="3">
    <source>
        <dbReference type="ARBA" id="ARBA00023002"/>
    </source>
</evidence>
<dbReference type="InterPro" id="IPR011032">
    <property type="entry name" value="GroES-like_sf"/>
</dbReference>
<dbReference type="PANTHER" id="PTHR43401">
    <property type="entry name" value="L-THREONINE 3-DEHYDROGENASE"/>
    <property type="match status" value="1"/>
</dbReference>
<dbReference type="Pfam" id="PF00107">
    <property type="entry name" value="ADH_zinc_N"/>
    <property type="match status" value="1"/>
</dbReference>
<dbReference type="EC" id="1.1.1.301" evidence="6"/>
<dbReference type="GO" id="GO:0008270">
    <property type="term" value="F:zinc ion binding"/>
    <property type="evidence" value="ECO:0007669"/>
    <property type="project" value="InterPro"/>
</dbReference>
<dbReference type="PROSITE" id="PS00059">
    <property type="entry name" value="ADH_ZINC"/>
    <property type="match status" value="1"/>
</dbReference>
<evidence type="ECO:0000256" key="2">
    <source>
        <dbReference type="ARBA" id="ARBA00022833"/>
    </source>
</evidence>
<dbReference type="EMBL" id="MWBQ01000196">
    <property type="protein sequence ID" value="OQA54804.1"/>
    <property type="molecule type" value="Genomic_DNA"/>
</dbReference>
<comment type="caution">
    <text evidence="6">The sequence shown here is derived from an EMBL/GenBank/DDBJ whole genome shotgun (WGS) entry which is preliminary data.</text>
</comment>
<dbReference type="PANTHER" id="PTHR43401:SF2">
    <property type="entry name" value="L-THREONINE 3-DEHYDROGENASE"/>
    <property type="match status" value="1"/>
</dbReference>
<sequence length="336" mass="37125">MKACLFEAKEKYVICDIEKPVPQKDEVLIRVKAVGICGTDIHILKGEYFSDFPLIAGHEFSGEVVEVGEEVTQFQPGDRVTADPNIFCDKCYFCKINKNNHCLDSHVVGVTQNGAFAEYVAVSEKGIFSIPDHLSYSEAALAEPLACVVYGIRRSGIKPGEKVLIFGAGAIGLLLMSLLKMNGASQVVMVDISQKKLDFAKKMGASEVILNNEDGEKKLKAIAPFGFELVADATGSPRVMERELQFVEPDGTFLVFGVAPIGAMMKVEPYDIFRRDIRVIGSYAVKKTMQYSINLLASGKIQVKNLISSTYPLEDFEKGIQDFYYDPDHMKIQIIP</sequence>
<dbReference type="Proteomes" id="UP000485569">
    <property type="component" value="Unassembled WGS sequence"/>
</dbReference>
<evidence type="ECO:0000313" key="6">
    <source>
        <dbReference type="EMBL" id="OQA54804.1"/>
    </source>
</evidence>
<dbReference type="Pfam" id="PF08240">
    <property type="entry name" value="ADH_N"/>
    <property type="match status" value="1"/>
</dbReference>
<dbReference type="AlphaFoldDB" id="A0A1V5SKE5"/>
<evidence type="ECO:0000256" key="4">
    <source>
        <dbReference type="RuleBase" id="RU361277"/>
    </source>
</evidence>
<dbReference type="InterPro" id="IPR020843">
    <property type="entry name" value="ER"/>
</dbReference>
<comment type="cofactor">
    <cofactor evidence="4">
        <name>Zn(2+)</name>
        <dbReference type="ChEBI" id="CHEBI:29105"/>
    </cofactor>
</comment>
<name>A0A1V5SKE5_9BACT</name>
<dbReference type="Gene3D" id="3.90.180.10">
    <property type="entry name" value="Medium-chain alcohol dehydrogenases, catalytic domain"/>
    <property type="match status" value="1"/>
</dbReference>
<dbReference type="GO" id="GO:0016616">
    <property type="term" value="F:oxidoreductase activity, acting on the CH-OH group of donors, NAD or NADP as acceptor"/>
    <property type="evidence" value="ECO:0007669"/>
    <property type="project" value="UniProtKB-ARBA"/>
</dbReference>
<keyword evidence="3 6" id="KW-0560">Oxidoreductase</keyword>
<accession>A0A1V5SKE5</accession>
<reference evidence="6" key="1">
    <citation type="submission" date="2017-02" db="EMBL/GenBank/DDBJ databases">
        <title>Delving into the versatile metabolic prowess of the omnipresent phylum Bacteroidetes.</title>
        <authorList>
            <person name="Nobu M.K."/>
            <person name="Mei R."/>
            <person name="Narihiro T."/>
            <person name="Kuroda K."/>
            <person name="Liu W.-T."/>
        </authorList>
    </citation>
    <scope>NUCLEOTIDE SEQUENCE</scope>
    <source>
        <strain evidence="6">ADurb.Bin276</strain>
    </source>
</reference>
<proteinExistence type="inferred from homology"/>
<evidence type="ECO:0000256" key="1">
    <source>
        <dbReference type="ARBA" id="ARBA00022723"/>
    </source>
</evidence>
<dbReference type="SUPFAM" id="SSF51735">
    <property type="entry name" value="NAD(P)-binding Rossmann-fold domains"/>
    <property type="match status" value="1"/>
</dbReference>
<comment type="similarity">
    <text evidence="4">Belongs to the zinc-containing alcohol dehydrogenase family.</text>
</comment>
<organism evidence="6">
    <name type="scientific">Candidatus Atribacter allofermentans</name>
    <dbReference type="NCBI Taxonomy" id="1852833"/>
    <lineage>
        <taxon>Bacteria</taxon>
        <taxon>Pseudomonadati</taxon>
        <taxon>Atribacterota</taxon>
        <taxon>Atribacteria</taxon>
        <taxon>Atribacterales</taxon>
        <taxon>Atribacteraceae</taxon>
        <taxon>Atribacter</taxon>
    </lineage>
</organism>
<evidence type="ECO:0000259" key="5">
    <source>
        <dbReference type="SMART" id="SM00829"/>
    </source>
</evidence>
<dbReference type="InterPro" id="IPR002328">
    <property type="entry name" value="ADH_Zn_CS"/>
</dbReference>
<dbReference type="InterPro" id="IPR013154">
    <property type="entry name" value="ADH-like_N"/>
</dbReference>
<dbReference type="InterPro" id="IPR013149">
    <property type="entry name" value="ADH-like_C"/>
</dbReference>
<dbReference type="CDD" id="cd08234">
    <property type="entry name" value="threonine_DH_like"/>
    <property type="match status" value="1"/>
</dbReference>
<dbReference type="SMART" id="SM00829">
    <property type="entry name" value="PKS_ER"/>
    <property type="match status" value="1"/>
</dbReference>
<dbReference type="InterPro" id="IPR050129">
    <property type="entry name" value="Zn_alcohol_dh"/>
</dbReference>
<dbReference type="SUPFAM" id="SSF50129">
    <property type="entry name" value="GroES-like"/>
    <property type="match status" value="1"/>
</dbReference>